<dbReference type="Proteomes" id="UP000567885">
    <property type="component" value="Unassembled WGS sequence"/>
</dbReference>
<feature type="compositionally biased region" description="Basic residues" evidence="1">
    <location>
        <begin position="175"/>
        <end position="185"/>
    </location>
</feature>
<feature type="region of interest" description="Disordered" evidence="1">
    <location>
        <begin position="1"/>
        <end position="298"/>
    </location>
</feature>
<feature type="compositionally biased region" description="Polar residues" evidence="1">
    <location>
        <begin position="374"/>
        <end position="389"/>
    </location>
</feature>
<feature type="compositionally biased region" description="Polar residues" evidence="1">
    <location>
        <begin position="414"/>
        <end position="433"/>
    </location>
</feature>
<feature type="compositionally biased region" description="Polar residues" evidence="1">
    <location>
        <begin position="83"/>
        <end position="127"/>
    </location>
</feature>
<feature type="compositionally biased region" description="Polar residues" evidence="1">
    <location>
        <begin position="471"/>
        <end position="490"/>
    </location>
</feature>
<protein>
    <submittedName>
        <fullName evidence="2">T-complex 1 subunit beta</fullName>
    </submittedName>
</protein>
<feature type="compositionally biased region" description="Basic and acidic residues" evidence="1">
    <location>
        <begin position="993"/>
        <end position="1005"/>
    </location>
</feature>
<evidence type="ECO:0000256" key="1">
    <source>
        <dbReference type="SAM" id="MobiDB-lite"/>
    </source>
</evidence>
<evidence type="ECO:0000313" key="3">
    <source>
        <dbReference type="Proteomes" id="UP000567885"/>
    </source>
</evidence>
<dbReference type="AlphaFoldDB" id="A0A8H5WXI2"/>
<sequence>MGQPTIPDFFPSSSPSRRRAKKRQNSPVRKLKPKTSQTSSLPSIPSTPIPETMSSQSVKKRPHEEGAERILETPSHPNKRFAKSSQGQRTPTRATELPQGSSPHTPLNISSGESSDSDCQIQRVESSPNRKRKLVAASPRARHAKKTKVEQPSAIQRGFASIKASALAPDTAPSKAKRSAARRCRTASVPPSALLPDLTSSFAVSGRSSSVPPKSATAEANKMTESKPGPQKGTTLQRNSIPQKNSTPQQDTTPQNDNENESDCCIEIVSPSPKRRQQLEQQKANVKRRRVGDSVDTPVFLDADHTDELVESDLEIVKVQLSPKRRAAAIRASPGSKTEDRDSQTQRSRKIATLPKLQSPVKLQAPIKQKPMSPASTIVHSPIPSQVAQNPHIDLTQEPSSDSSDTSDEEFITPHTQPTLPTPVQNASNTQNEPRNKPETVPEDRHGDNLGPLMNYCDHYLAKKKNKKQDLSSSDEGTESPAKTENSSTLRKLFSIIKDEAADDDSEEEYQGLSDRSDDDYDFKSSPPVSYQLPEDEAPGSMKAYPPLSVSKLQRRLSSSPSKSTGSPGYDNSFSTAPELPYDDSPVRRVKLKFCHDDKFKSVKQESSQSSAYKLQSVYSGKKLPPTHTPGTPSPYRPHHRDALIGLKSILRRSGGHRDHDTDNETEYSPFPDISPLSGDEYTNESGIGNKPRTPPPSTGNASKPKTLTDLRSKSWVSPRPKVINRPATPVPKGPQWLQHKKEIAPLTAVVDDITTNDAASSQGTPSKRPVRAIQRPSKAKNHYFTDVEESEDELQKRYEEQQLKPIKNSNWFKPSAKEIKPQVIRDSVSEHAIKSTVTLFKKKMDADESFCPVNSNTNQKYCWDVDWSIPASLSERESHAVATELDHRGIKTDKQYSNFWYNLTMKCSKLLGSPVPLFTAKTKALDTFVEEATRNHEFRTRGQDLKVRKALRKKLQKHKKKNKLPEGVEAFLIPGDTDQESDSEDSDTEDDLIGKMHAEIEKQKKISGRGTSCGRRRKK</sequence>
<dbReference type="EMBL" id="JAAGWQ010000051">
    <property type="protein sequence ID" value="KAF5673893.1"/>
    <property type="molecule type" value="Genomic_DNA"/>
</dbReference>
<reference evidence="2 3" key="1">
    <citation type="submission" date="2020-05" db="EMBL/GenBank/DDBJ databases">
        <title>Identification and distribution of gene clusters putatively required for synthesis of sphingolipid metabolism inhibitors in phylogenetically diverse species of the filamentous fungus Fusarium.</title>
        <authorList>
            <person name="Kim H.-S."/>
            <person name="Busman M."/>
            <person name="Brown D.W."/>
            <person name="Divon H."/>
            <person name="Uhlig S."/>
            <person name="Proctor R.H."/>
        </authorList>
    </citation>
    <scope>NUCLEOTIDE SEQUENCE [LARGE SCALE GENOMIC DNA]</scope>
    <source>
        <strain evidence="2 3">NRRL 20693</strain>
    </source>
</reference>
<feature type="compositionally biased region" description="Acidic residues" evidence="1">
    <location>
        <begin position="501"/>
        <end position="510"/>
    </location>
</feature>
<feature type="compositionally biased region" description="Polar residues" evidence="1">
    <location>
        <begin position="232"/>
        <end position="257"/>
    </location>
</feature>
<dbReference type="OrthoDB" id="10248520at2759"/>
<feature type="compositionally biased region" description="Basic residues" evidence="1">
    <location>
        <begin position="129"/>
        <end position="146"/>
    </location>
</feature>
<evidence type="ECO:0000313" key="2">
    <source>
        <dbReference type="EMBL" id="KAF5673893.1"/>
    </source>
</evidence>
<name>A0A8H5WXI2_FUSHE</name>
<feature type="region of interest" description="Disordered" evidence="1">
    <location>
        <begin position="601"/>
        <end position="739"/>
    </location>
</feature>
<feature type="compositionally biased region" description="Low complexity" evidence="1">
    <location>
        <begin position="556"/>
        <end position="569"/>
    </location>
</feature>
<gene>
    <name evidence="2" type="ORF">FHETE_3280</name>
</gene>
<feature type="compositionally biased region" description="Basic and acidic residues" evidence="1">
    <location>
        <begin position="434"/>
        <end position="448"/>
    </location>
</feature>
<keyword evidence="3" id="KW-1185">Reference proteome</keyword>
<proteinExistence type="predicted"/>
<feature type="region of interest" description="Disordered" evidence="1">
    <location>
        <begin position="324"/>
        <end position="585"/>
    </location>
</feature>
<feature type="compositionally biased region" description="Low complexity" evidence="1">
    <location>
        <begin position="35"/>
        <end position="55"/>
    </location>
</feature>
<feature type="compositionally biased region" description="Basic residues" evidence="1">
    <location>
        <begin position="16"/>
        <end position="33"/>
    </location>
</feature>
<feature type="compositionally biased region" description="Polar residues" evidence="1">
    <location>
        <begin position="757"/>
        <end position="766"/>
    </location>
</feature>
<organism evidence="2 3">
    <name type="scientific">Fusarium heterosporum</name>
    <dbReference type="NCBI Taxonomy" id="42747"/>
    <lineage>
        <taxon>Eukaryota</taxon>
        <taxon>Fungi</taxon>
        <taxon>Dikarya</taxon>
        <taxon>Ascomycota</taxon>
        <taxon>Pezizomycotina</taxon>
        <taxon>Sordariomycetes</taxon>
        <taxon>Hypocreomycetidae</taxon>
        <taxon>Hypocreales</taxon>
        <taxon>Nectriaceae</taxon>
        <taxon>Fusarium</taxon>
        <taxon>Fusarium heterosporum species complex</taxon>
    </lineage>
</organism>
<feature type="compositionally biased region" description="Low complexity" evidence="1">
    <location>
        <begin position="200"/>
        <end position="210"/>
    </location>
</feature>
<feature type="compositionally biased region" description="Polar residues" evidence="1">
    <location>
        <begin position="605"/>
        <end position="619"/>
    </location>
</feature>
<comment type="caution">
    <text evidence="2">The sequence shown here is derived from an EMBL/GenBank/DDBJ whole genome shotgun (WGS) entry which is preliminary data.</text>
</comment>
<feature type="compositionally biased region" description="Basic and acidic residues" evidence="1">
    <location>
        <begin position="62"/>
        <end position="71"/>
    </location>
</feature>
<accession>A0A8H5WXI2</accession>
<feature type="region of interest" description="Disordered" evidence="1">
    <location>
        <begin position="957"/>
        <end position="1020"/>
    </location>
</feature>
<feature type="region of interest" description="Disordered" evidence="1">
    <location>
        <begin position="757"/>
        <end position="777"/>
    </location>
</feature>
<feature type="compositionally biased region" description="Acidic residues" evidence="1">
    <location>
        <begin position="978"/>
        <end position="992"/>
    </location>
</feature>